<dbReference type="Pfam" id="PF21073">
    <property type="entry name" value="GDH_HM1"/>
    <property type="match status" value="1"/>
</dbReference>
<dbReference type="Pfam" id="PF21077">
    <property type="entry name" value="GDH_ACT3"/>
    <property type="match status" value="1"/>
</dbReference>
<dbReference type="GO" id="GO:0004069">
    <property type="term" value="F:L-aspartate:2-oxoglutarate aminotransferase activity"/>
    <property type="evidence" value="ECO:0007669"/>
    <property type="project" value="InterPro"/>
</dbReference>
<dbReference type="GO" id="GO:0004352">
    <property type="term" value="F:glutamate dehydrogenase (NAD+) activity"/>
    <property type="evidence" value="ECO:0007669"/>
    <property type="project" value="InterPro"/>
</dbReference>
<feature type="domain" description="NAD-specific glutamate dehydrogenase C-terminal" evidence="3">
    <location>
        <begin position="1330"/>
        <end position="1666"/>
    </location>
</feature>
<evidence type="ECO:0000259" key="3">
    <source>
        <dbReference type="Pfam" id="PF21074"/>
    </source>
</evidence>
<dbReference type="InterPro" id="IPR049064">
    <property type="entry name" value="NAD_Glu_DH_ACT3"/>
</dbReference>
<sequence>MSDSKGRRRQPKESFEDASSTAPEPKSGHVNDIGMDITVDLGPPAKALAEESEDAELDEPVPNAERLVAEAVALTGDDHDAATLVSRFWRFAPDEELIGFTAEEMLDAARAHRDLAEQRAPGELKLRIHEPCADQHHTVIEIVTDDMPFLVDSVTALLNTHHLDVYLLVHPVLVVRREALGRLTEVSADVEPDDAVAGDLVECWMRIEIDPVRDPAEREKLRKDLQRVLTDVREAVEDWPKMRQRARALADELAAARTSDNRPPVPHNDIIDSIELLRWLAHDHFTFLGYREYRLVDTDGADGGQALEAVLGTGLGILRSDSPEARSLDSMTPEAHEKVLEKRLLIITKANSRATVHRSAYLDYIGFKIFNDAGDVVGERRFLGLFSTAAYRTSVQELPVVRRKVAEVLDRSGLSLRSHSGKGLLQILETYPRDELFQIKTDDLYHAAVGVLRMAGRRQLRVFLRRDGYGRFISCLIYLPRDRFTTQNRLRMQDILLRELNGVGVDYSTRVTGSMLARVHFTVRTDPTNPPGEIDADLLAEELADATRLWDDDYRLVLERMLGDEQAKHLFGRYADAFPEGYKDTHTPYEAMKDLAKLELLEESGQLEMHLFRKQLAPRVNDGDRAVDVDEAMDVRFKVYRYGEPMMLSAVLPVLHSLGVRVVDEHPYEVERVDGRIWLYDFGLQLPEAHQDLAEVRPHAENAFAAAWRGEAEVDGFNELVLRAGLTWRQVVVLRAYAKYLRQTGTVFSQEYMEQTFIAYSKIASLLVELFETRFAPGAVTMDERRQRSGELVAAIGAALDDVVSLDQKRILRSYLTLIRATLRTSFYQRPVWGRPKSYVAFKLDPQAIPDLPAPRPKFEIFVYSLRFEGVHLRYGPVARGGLRWSDRREDFRTEVLGLVKAQMVKNAVIVPAGAKGGFVLKQKPGDRDEAVACYKEFVGALLDVTDNIVSGEIVPPEDVVRHDGDDPYLAVMADEGNPTFSDIANEIFAAHNFWLRDISPSSSSRRTVTEATLAAQGALESISRHFRVIGLDAESGNCTVVVVGSAGDDIPRHGLPLLGPIRLLAAIDRHNIFLDPNPDPVTGAEERRRLAELTECSWADYNSGMISIGGGVYPRRAESVPVSRQVRNALGLDEDVEQLSPQDLVKVILAAAVDLLWIADPGIWVKAAAERHEDIDDQARLTIRIDAHDLRCQVICESSSGLTSRARAEYARAGGRVWTPFVDASGPLVHEDHRRNTQVAVDIAVDTGRLDPAIGHAMLAECADQLAAQALRVCRDQVRAISDEEAQSTSLLAAHRRVIEELEALGLLTRDDLGLPDDDDLDRRAAHAEGLSAPELAGLRAAVLTQMKADLVPGPIVDEAWATETLIQYFPLPAQRRIRTQIMGHPLGRDIVAAEVAREVVDRAGLSFVHRLRLETGSEPEDIVRAYAAARDIYDLPGLWRQADEDETVVSQDLQQAVHVRTSRLLHRAARWLLVNRHSPIDVSAEVQQLRAPVHGLLASLVDLSSEVRNAHRETELERLKGLGIPPSLAHRLAALDDGYSAVDIVGLALGLGADIAEVARAYYLLADRIDLNNLLARVAALPQADAWDSLSRAALRYGLYDALTALTDDMVSGSQPGDSGVVERVQRWEQANSAAIARVRDYAHAPGEQGEDLAHLSMLLRQVRALVRTSAG</sequence>
<evidence type="ECO:0000256" key="1">
    <source>
        <dbReference type="SAM" id="MobiDB-lite"/>
    </source>
</evidence>
<keyword evidence="8" id="KW-1185">Reference proteome</keyword>
<comment type="caution">
    <text evidence="7">The sequence shown here is derived from an EMBL/GenBank/DDBJ whole genome shotgun (WGS) entry which is preliminary data.</text>
</comment>
<dbReference type="InterPro" id="IPR028971">
    <property type="entry name" value="NAD-GDH_cat"/>
</dbReference>
<feature type="compositionally biased region" description="Acidic residues" evidence="1">
    <location>
        <begin position="50"/>
        <end position="59"/>
    </location>
</feature>
<evidence type="ECO:0000313" key="8">
    <source>
        <dbReference type="Proteomes" id="UP000608890"/>
    </source>
</evidence>
<dbReference type="InterPro" id="IPR007780">
    <property type="entry name" value="NAD_Glu_DH_bac"/>
</dbReference>
<dbReference type="InterPro" id="IPR024727">
    <property type="entry name" value="NAD_Glu_DH_N_ACT1"/>
</dbReference>
<evidence type="ECO:0000313" key="7">
    <source>
        <dbReference type="EMBL" id="GGM63213.1"/>
    </source>
</evidence>
<feature type="region of interest" description="Disordered" evidence="1">
    <location>
        <begin position="1"/>
        <end position="60"/>
    </location>
</feature>
<dbReference type="GO" id="GO:0006538">
    <property type="term" value="P:L-glutamate catabolic process"/>
    <property type="evidence" value="ECO:0007669"/>
    <property type="project" value="InterPro"/>
</dbReference>
<dbReference type="InterPro" id="IPR049059">
    <property type="entry name" value="NAD_Glu_DH_HM1"/>
</dbReference>
<evidence type="ECO:0000259" key="5">
    <source>
        <dbReference type="Pfam" id="PF21076"/>
    </source>
</evidence>
<dbReference type="SUPFAM" id="SSF53223">
    <property type="entry name" value="Aminoacid dehydrogenase-like, N-terminal domain"/>
    <property type="match status" value="1"/>
</dbReference>
<gene>
    <name evidence="7" type="ORF">GCM10011608_55590</name>
</gene>
<dbReference type="Pfam" id="PF21076">
    <property type="entry name" value="GDH_ACT2"/>
    <property type="match status" value="1"/>
</dbReference>
<name>A0A917U7I6_9ACTN</name>
<dbReference type="Pfam" id="PF05088">
    <property type="entry name" value="Bac_GDH_CD"/>
    <property type="match status" value="1"/>
</dbReference>
<accession>A0A917U7I6</accession>
<dbReference type="Pfam" id="PF21075">
    <property type="entry name" value="GDH_ACT1"/>
    <property type="match status" value="1"/>
</dbReference>
<dbReference type="InterPro" id="IPR048381">
    <property type="entry name" value="GDH_C"/>
</dbReference>
<dbReference type="PIRSF" id="PIRSF036761">
    <property type="entry name" value="GDH_Mll4104"/>
    <property type="match status" value="1"/>
</dbReference>
<dbReference type="Pfam" id="PF21074">
    <property type="entry name" value="GDH_C"/>
    <property type="match status" value="1"/>
</dbReference>
<dbReference type="InterPro" id="IPR046346">
    <property type="entry name" value="Aminoacid_DH-like_N_sf"/>
</dbReference>
<feature type="domain" description="NAD-glutamate dehydrogenase ACT3" evidence="6">
    <location>
        <begin position="631"/>
        <end position="694"/>
    </location>
</feature>
<dbReference type="PANTHER" id="PTHR43403:SF1">
    <property type="entry name" value="NAD-SPECIFIC GLUTAMATE DEHYDROGENASE"/>
    <property type="match status" value="1"/>
</dbReference>
<feature type="domain" description="NAD-glutamate dehydrogenase catalytic" evidence="2">
    <location>
        <begin position="796"/>
        <end position="1283"/>
    </location>
</feature>
<dbReference type="EMBL" id="BMNB01000039">
    <property type="protein sequence ID" value="GGM63213.1"/>
    <property type="molecule type" value="Genomic_DNA"/>
</dbReference>
<proteinExistence type="predicted"/>
<dbReference type="InterPro" id="IPR049056">
    <property type="entry name" value="NAD_Glu_DH_HM3"/>
</dbReference>
<feature type="domain" description="NAD-glutamate dehydrogenase ACT2" evidence="5">
    <location>
        <begin position="461"/>
        <end position="551"/>
    </location>
</feature>
<evidence type="ECO:0000259" key="2">
    <source>
        <dbReference type="Pfam" id="PF05088"/>
    </source>
</evidence>
<organism evidence="7 8">
    <name type="scientific">Micromonospora sonchi</name>
    <dbReference type="NCBI Taxonomy" id="1763543"/>
    <lineage>
        <taxon>Bacteria</taxon>
        <taxon>Bacillati</taxon>
        <taxon>Actinomycetota</taxon>
        <taxon>Actinomycetes</taxon>
        <taxon>Micromonosporales</taxon>
        <taxon>Micromonosporaceae</taxon>
        <taxon>Micromonospora</taxon>
    </lineage>
</organism>
<dbReference type="InterPro" id="IPR049058">
    <property type="entry name" value="NAD_Glu_DH_HM2"/>
</dbReference>
<protein>
    <submittedName>
        <fullName evidence="7">NAD-glutamate dehydrogenase</fullName>
    </submittedName>
</protein>
<dbReference type="Proteomes" id="UP000608890">
    <property type="component" value="Unassembled WGS sequence"/>
</dbReference>
<evidence type="ECO:0000259" key="6">
    <source>
        <dbReference type="Pfam" id="PF21077"/>
    </source>
</evidence>
<dbReference type="Pfam" id="PF21078">
    <property type="entry name" value="GDH_HM3"/>
    <property type="match status" value="1"/>
</dbReference>
<reference evidence="7" key="2">
    <citation type="submission" date="2020-09" db="EMBL/GenBank/DDBJ databases">
        <authorList>
            <person name="Sun Q."/>
            <person name="Zhou Y."/>
        </authorList>
    </citation>
    <scope>NUCLEOTIDE SEQUENCE</scope>
    <source>
        <strain evidence="7">CGMCC 4.7312</strain>
    </source>
</reference>
<reference evidence="7" key="1">
    <citation type="journal article" date="2014" name="Int. J. Syst. Evol. Microbiol.">
        <title>Complete genome sequence of Corynebacterium casei LMG S-19264T (=DSM 44701T), isolated from a smear-ripened cheese.</title>
        <authorList>
            <consortium name="US DOE Joint Genome Institute (JGI-PGF)"/>
            <person name="Walter F."/>
            <person name="Albersmeier A."/>
            <person name="Kalinowski J."/>
            <person name="Ruckert C."/>
        </authorList>
    </citation>
    <scope>NUCLEOTIDE SEQUENCE</scope>
    <source>
        <strain evidence="7">CGMCC 4.7312</strain>
    </source>
</reference>
<dbReference type="InterPro" id="IPR049062">
    <property type="entry name" value="NAD_Glu_DH_ACT2"/>
</dbReference>
<dbReference type="PANTHER" id="PTHR43403">
    <property type="entry name" value="NAD-SPECIFIC GLUTAMATE DEHYDROGENASE"/>
    <property type="match status" value="1"/>
</dbReference>
<evidence type="ECO:0000259" key="4">
    <source>
        <dbReference type="Pfam" id="PF21075"/>
    </source>
</evidence>
<feature type="domain" description="NAD-glutamate dehydrogenase N-terminal ACT1" evidence="4">
    <location>
        <begin position="85"/>
        <end position="225"/>
    </location>
</feature>
<dbReference type="Pfam" id="PF21079">
    <property type="entry name" value="GDH_HM2"/>
    <property type="match status" value="1"/>
</dbReference>
<feature type="compositionally biased region" description="Basic residues" evidence="1">
    <location>
        <begin position="1"/>
        <end position="10"/>
    </location>
</feature>